<organism evidence="2 5">
    <name type="scientific">Ligilactobacillus murinus</name>
    <dbReference type="NCBI Taxonomy" id="1622"/>
    <lineage>
        <taxon>Bacteria</taxon>
        <taxon>Bacillati</taxon>
        <taxon>Bacillota</taxon>
        <taxon>Bacilli</taxon>
        <taxon>Lactobacillales</taxon>
        <taxon>Lactobacillaceae</taxon>
        <taxon>Ligilactobacillus</taxon>
    </lineage>
</organism>
<dbReference type="CDD" id="cd00093">
    <property type="entry name" value="HTH_XRE"/>
    <property type="match status" value="1"/>
</dbReference>
<sequence length="120" mass="13696">METVFDRIKNLADSRGKSIVDVEADLGLSKNYLYKWKKSAPNSTKLIEVADYFNVSTDYLLGRKENQDNKGFEKKSDVDDRPKLQKIARKATKLDDKQLDQLNDVMDAVFKDIFGGESSK</sequence>
<dbReference type="Proteomes" id="UP000250153">
    <property type="component" value="Chromosome"/>
</dbReference>
<accession>A0AAD0L2N1</accession>
<dbReference type="EMBL" id="CP023565">
    <property type="protein sequence ID" value="AWZ37929.1"/>
    <property type="molecule type" value="Genomic_DNA"/>
</dbReference>
<dbReference type="EMBL" id="CP023566">
    <property type="protein sequence ID" value="AWZ41080.1"/>
    <property type="molecule type" value="Genomic_DNA"/>
</dbReference>
<dbReference type="GeneID" id="48466057"/>
<dbReference type="SMART" id="SM00530">
    <property type="entry name" value="HTH_XRE"/>
    <property type="match status" value="1"/>
</dbReference>
<dbReference type="RefSeq" id="WP_112195254.1">
    <property type="nucleotide sequence ID" value="NZ_CP023565.1"/>
</dbReference>
<dbReference type="InterPro" id="IPR001387">
    <property type="entry name" value="Cro/C1-type_HTH"/>
</dbReference>
<feature type="domain" description="HTH cro/C1-type" evidence="1">
    <location>
        <begin position="8"/>
        <end position="60"/>
    </location>
</feature>
<dbReference type="Gene3D" id="1.10.260.40">
    <property type="entry name" value="lambda repressor-like DNA-binding domains"/>
    <property type="match status" value="1"/>
</dbReference>
<dbReference type="Proteomes" id="UP000250143">
    <property type="component" value="Chromosome"/>
</dbReference>
<dbReference type="AlphaFoldDB" id="A0AAD0L2N1"/>
<reference evidence="4 5" key="1">
    <citation type="submission" date="2017-09" db="EMBL/GenBank/DDBJ databases">
        <title>Predominant Lactobacillus spp. isolated from feces of mice subjected to short-term calorie restriction.</title>
        <authorList>
            <person name="Zhang C."/>
            <person name="Zhao L."/>
            <person name="Pan F."/>
        </authorList>
    </citation>
    <scope>NUCLEOTIDE SEQUENCE [LARGE SCALE GENOMIC DNA]</scope>
    <source>
        <strain evidence="3 4">CR141</strain>
        <strain evidence="2 5">CR147</strain>
    </source>
</reference>
<dbReference type="SUPFAM" id="SSF47413">
    <property type="entry name" value="lambda repressor-like DNA-binding domains"/>
    <property type="match status" value="1"/>
</dbReference>
<evidence type="ECO:0000313" key="5">
    <source>
        <dbReference type="Proteomes" id="UP000250153"/>
    </source>
</evidence>
<keyword evidence="4" id="KW-1185">Reference proteome</keyword>
<dbReference type="PROSITE" id="PS50943">
    <property type="entry name" value="HTH_CROC1"/>
    <property type="match status" value="1"/>
</dbReference>
<dbReference type="Pfam" id="PF01381">
    <property type="entry name" value="HTH_3"/>
    <property type="match status" value="1"/>
</dbReference>
<dbReference type="KEGG" id="lmur:CPS94_02825"/>
<evidence type="ECO:0000313" key="3">
    <source>
        <dbReference type="EMBL" id="AWZ41080.1"/>
    </source>
</evidence>
<proteinExistence type="predicted"/>
<name>A0AAD0L2N1_9LACO</name>
<gene>
    <name evidence="3" type="ORF">CPQ89_08640</name>
    <name evidence="2" type="ORF">CPS94_02825</name>
</gene>
<dbReference type="InterPro" id="IPR010982">
    <property type="entry name" value="Lambda_DNA-bd_dom_sf"/>
</dbReference>
<dbReference type="GO" id="GO:0003677">
    <property type="term" value="F:DNA binding"/>
    <property type="evidence" value="ECO:0007669"/>
    <property type="project" value="InterPro"/>
</dbReference>
<evidence type="ECO:0000313" key="2">
    <source>
        <dbReference type="EMBL" id="AWZ37929.1"/>
    </source>
</evidence>
<evidence type="ECO:0000259" key="1">
    <source>
        <dbReference type="PROSITE" id="PS50943"/>
    </source>
</evidence>
<protein>
    <submittedName>
        <fullName evidence="2">Transcriptional regulator</fullName>
    </submittedName>
</protein>
<evidence type="ECO:0000313" key="4">
    <source>
        <dbReference type="Proteomes" id="UP000250143"/>
    </source>
</evidence>